<organism evidence="2">
    <name type="scientific">Cacopsylla melanoneura</name>
    <dbReference type="NCBI Taxonomy" id="428564"/>
    <lineage>
        <taxon>Eukaryota</taxon>
        <taxon>Metazoa</taxon>
        <taxon>Ecdysozoa</taxon>
        <taxon>Arthropoda</taxon>
        <taxon>Hexapoda</taxon>
        <taxon>Insecta</taxon>
        <taxon>Pterygota</taxon>
        <taxon>Neoptera</taxon>
        <taxon>Paraneoptera</taxon>
        <taxon>Hemiptera</taxon>
        <taxon>Sternorrhyncha</taxon>
        <taxon>Psylloidea</taxon>
        <taxon>Psyllidae</taxon>
        <taxon>Psyllinae</taxon>
        <taxon>Cacopsylla</taxon>
    </lineage>
</organism>
<dbReference type="AlphaFoldDB" id="A0A8D8X949"/>
<protein>
    <submittedName>
        <fullName evidence="2">Uncharacterized protein</fullName>
    </submittedName>
</protein>
<evidence type="ECO:0000313" key="2">
    <source>
        <dbReference type="EMBL" id="CAG6688322.1"/>
    </source>
</evidence>
<evidence type="ECO:0000256" key="1">
    <source>
        <dbReference type="SAM" id="Phobius"/>
    </source>
</evidence>
<keyword evidence="1" id="KW-0472">Membrane</keyword>
<dbReference type="EMBL" id="HBUF01286206">
    <property type="protein sequence ID" value="CAG6688322.1"/>
    <property type="molecule type" value="Transcribed_RNA"/>
</dbReference>
<keyword evidence="1" id="KW-0812">Transmembrane</keyword>
<reference evidence="2" key="1">
    <citation type="submission" date="2021-05" db="EMBL/GenBank/DDBJ databases">
        <authorList>
            <person name="Alioto T."/>
            <person name="Alioto T."/>
            <person name="Gomez Garrido J."/>
        </authorList>
    </citation>
    <scope>NUCLEOTIDE SEQUENCE</scope>
</reference>
<proteinExistence type="predicted"/>
<accession>A0A8D8X949</accession>
<sequence length="138" mass="15603">MFQINIYTYSKSLYLLFSPHAGLVIEPLLPSERKTFLGKIYNRKQPSRIHPFNIWTPNFIDVSETLGVYLTVYVCQVCVLVVVCVHTFLVNSLQVSGVFAGGGGSKGSGRTNPPKFWEILYKTPKNLELLVEIFKGQF</sequence>
<keyword evidence="1" id="KW-1133">Transmembrane helix</keyword>
<feature type="transmembrane region" description="Helical" evidence="1">
    <location>
        <begin position="66"/>
        <end position="89"/>
    </location>
</feature>
<name>A0A8D8X949_9HEMI</name>